<protein>
    <submittedName>
        <fullName evidence="2">Uncharacterized protein</fullName>
    </submittedName>
</protein>
<proteinExistence type="predicted"/>
<feature type="region of interest" description="Disordered" evidence="1">
    <location>
        <begin position="148"/>
        <end position="171"/>
    </location>
</feature>
<organism evidence="2 3">
    <name type="scientific">Anas platyrhynchos</name>
    <name type="common">Mallard</name>
    <name type="synonym">Anas boschas</name>
    <dbReference type="NCBI Taxonomy" id="8839"/>
    <lineage>
        <taxon>Eukaryota</taxon>
        <taxon>Metazoa</taxon>
        <taxon>Chordata</taxon>
        <taxon>Craniata</taxon>
        <taxon>Vertebrata</taxon>
        <taxon>Euteleostomi</taxon>
        <taxon>Archelosauria</taxon>
        <taxon>Archosauria</taxon>
        <taxon>Dinosauria</taxon>
        <taxon>Saurischia</taxon>
        <taxon>Theropoda</taxon>
        <taxon>Coelurosauria</taxon>
        <taxon>Aves</taxon>
        <taxon>Neognathae</taxon>
        <taxon>Galloanserae</taxon>
        <taxon>Anseriformes</taxon>
        <taxon>Anatidae</taxon>
        <taxon>Anatinae</taxon>
        <taxon>Anas</taxon>
    </lineage>
</organism>
<dbReference type="EMBL" id="KB742806">
    <property type="protein sequence ID" value="EOB04226.1"/>
    <property type="molecule type" value="Genomic_DNA"/>
</dbReference>
<reference evidence="3" key="1">
    <citation type="journal article" date="2013" name="Nat. Genet.">
        <title>The duck genome and transcriptome provide insight into an avian influenza virus reservoir species.</title>
        <authorList>
            <person name="Huang Y."/>
            <person name="Li Y."/>
            <person name="Burt D.W."/>
            <person name="Chen H."/>
            <person name="Zhang Y."/>
            <person name="Qian W."/>
            <person name="Kim H."/>
            <person name="Gan S."/>
            <person name="Zhao Y."/>
            <person name="Li J."/>
            <person name="Yi K."/>
            <person name="Feng H."/>
            <person name="Zhu P."/>
            <person name="Li B."/>
            <person name="Liu Q."/>
            <person name="Fairley S."/>
            <person name="Magor K.E."/>
            <person name="Du Z."/>
            <person name="Hu X."/>
            <person name="Goodman L."/>
            <person name="Tafer H."/>
            <person name="Vignal A."/>
            <person name="Lee T."/>
            <person name="Kim K.W."/>
            <person name="Sheng Z."/>
            <person name="An Y."/>
            <person name="Searle S."/>
            <person name="Herrero J."/>
            <person name="Groenen M.A."/>
            <person name="Crooijmans R.P."/>
            <person name="Faraut T."/>
            <person name="Cai Q."/>
            <person name="Webster R.G."/>
            <person name="Aldridge J.R."/>
            <person name="Warren W.C."/>
            <person name="Bartschat S."/>
            <person name="Kehr S."/>
            <person name="Marz M."/>
            <person name="Stadler P.F."/>
            <person name="Smith J."/>
            <person name="Kraus R.H."/>
            <person name="Zhao Y."/>
            <person name="Ren L."/>
            <person name="Fei J."/>
            <person name="Morisson M."/>
            <person name="Kaiser P."/>
            <person name="Griffin D.K."/>
            <person name="Rao M."/>
            <person name="Pitel F."/>
            <person name="Wang J."/>
            <person name="Li N."/>
        </authorList>
    </citation>
    <scope>NUCLEOTIDE SEQUENCE [LARGE SCALE GENOMIC DNA]</scope>
</reference>
<evidence type="ECO:0000313" key="2">
    <source>
        <dbReference type="EMBL" id="EOB04226.1"/>
    </source>
</evidence>
<evidence type="ECO:0000313" key="3">
    <source>
        <dbReference type="Proteomes" id="UP000296049"/>
    </source>
</evidence>
<name>R0K2H1_ANAPL</name>
<evidence type="ECO:0000256" key="1">
    <source>
        <dbReference type="SAM" id="MobiDB-lite"/>
    </source>
</evidence>
<accession>R0K2H1</accession>
<keyword evidence="3" id="KW-1185">Reference proteome</keyword>
<dbReference type="Proteomes" id="UP000296049">
    <property type="component" value="Unassembled WGS sequence"/>
</dbReference>
<gene>
    <name evidence="2" type="ORF">Anapl_08105</name>
</gene>
<sequence length="393" mass="42694">MENAVQILAAEILAAADINHKMGQLQERSLQNDGSEILLANLHSNAETHFPNDPTIATATDCSLRVFCTKAPSTDQWVVPPLTPVDDSTDQAYLQMLSKTSSEEEQTSKEQPGFWSSLELYLLASKNCYSTNTLTAYKIQSDVKLVEKQSEDDTKSKSMRHTRNVHTHESNVGVQRTRVNTSLTQRTASDILVPVAMSADFPHSTWGSGFPTRTRLGSKQAKLSVTEVVECYGNKAVMVKNLVTLSGVVLGAEGSADPKHQSKSLLVWLTVKQDVSNCKSTSIMLLSALAAGYIKTLGKREIPVDREGNYNAVLCLFLVRKNNLVNYISDHSWTVLLKTGMREDNATPQSLQMSGDKSALLCAGEAVGQLQSSIGGGAISSVISRCGKNNGLE</sequence>
<dbReference type="AlphaFoldDB" id="R0K2H1"/>